<dbReference type="SUPFAM" id="SSF53474">
    <property type="entry name" value="alpha/beta-Hydrolases"/>
    <property type="match status" value="1"/>
</dbReference>
<dbReference type="HAMAP" id="MF_00071">
    <property type="entry name" value="LepA"/>
    <property type="match status" value="1"/>
</dbReference>
<dbReference type="InterPro" id="IPR038363">
    <property type="entry name" value="LepA_C_sf"/>
</dbReference>
<keyword evidence="12" id="KW-1185">Reference proteome</keyword>
<comment type="function">
    <text evidence="9">Promotes mitochondrial protein synthesis. May act as a fidelity factor of the translation reaction, by catalyzing a one-codon backward translocation of tRNAs on improperly translocated ribosomes. Binds to mitochondrial ribosomes in a GTP-dependent manner.</text>
</comment>
<dbReference type="InterPro" id="IPR027417">
    <property type="entry name" value="P-loop_NTPase"/>
</dbReference>
<dbReference type="GO" id="GO:0006412">
    <property type="term" value="P:translation"/>
    <property type="evidence" value="ECO:0007669"/>
    <property type="project" value="UniProtKB-KW"/>
</dbReference>
<dbReference type="GO" id="GO:0005759">
    <property type="term" value="C:mitochondrial matrix"/>
    <property type="evidence" value="ECO:0007669"/>
    <property type="project" value="UniProtKB-UniRule"/>
</dbReference>
<dbReference type="InterPro" id="IPR013842">
    <property type="entry name" value="LepA_CTD"/>
</dbReference>
<dbReference type="InterPro" id="IPR029058">
    <property type="entry name" value="AB_hydrolase_fold"/>
</dbReference>
<dbReference type="CDD" id="cd16260">
    <property type="entry name" value="EF4_III"/>
    <property type="match status" value="1"/>
</dbReference>
<comment type="caution">
    <text evidence="11">The sequence shown here is derived from an EMBL/GenBank/DDBJ whole genome shotgun (WGS) entry which is preliminary data.</text>
</comment>
<evidence type="ECO:0000256" key="8">
    <source>
        <dbReference type="ARBA" id="ARBA00023136"/>
    </source>
</evidence>
<accession>A0A9P5VNT5</accession>
<protein>
    <submittedName>
        <fullName evidence="11">Translation factor guf1 mitochondrial</fullName>
    </submittedName>
</protein>
<keyword evidence="6 9" id="KW-0496">Mitochondrion</keyword>
<dbReference type="Pfam" id="PF06421">
    <property type="entry name" value="LepA_C"/>
    <property type="match status" value="1"/>
</dbReference>
<dbReference type="PANTHER" id="PTHR43512">
    <property type="entry name" value="TRANSLATION FACTOR GUF1-RELATED"/>
    <property type="match status" value="1"/>
</dbReference>
<dbReference type="Pfam" id="PF00009">
    <property type="entry name" value="GTP_EFTU"/>
    <property type="match status" value="1"/>
</dbReference>
<organism evidence="11 12">
    <name type="scientific">Podila minutissima</name>
    <dbReference type="NCBI Taxonomy" id="64525"/>
    <lineage>
        <taxon>Eukaryota</taxon>
        <taxon>Fungi</taxon>
        <taxon>Fungi incertae sedis</taxon>
        <taxon>Mucoromycota</taxon>
        <taxon>Mortierellomycotina</taxon>
        <taxon>Mortierellomycetes</taxon>
        <taxon>Mortierellales</taxon>
        <taxon>Mortierellaceae</taxon>
        <taxon>Podila</taxon>
    </lineage>
</organism>
<name>A0A9P5VNT5_9FUNG</name>
<dbReference type="InterPro" id="IPR006297">
    <property type="entry name" value="EF-4"/>
</dbReference>
<feature type="binding site" evidence="9">
    <location>
        <begin position="145"/>
        <end position="148"/>
    </location>
    <ligand>
        <name>GTP</name>
        <dbReference type="ChEBI" id="CHEBI:37565"/>
    </ligand>
</feature>
<dbReference type="Pfam" id="PF07859">
    <property type="entry name" value="Abhydrolase_3"/>
    <property type="match status" value="1"/>
</dbReference>
<dbReference type="InterPro" id="IPR005225">
    <property type="entry name" value="Small_GTP-bd"/>
</dbReference>
<dbReference type="PROSITE" id="PS51722">
    <property type="entry name" value="G_TR_2"/>
    <property type="match status" value="1"/>
</dbReference>
<dbReference type="SUPFAM" id="SSF54980">
    <property type="entry name" value="EF-G C-terminal domain-like"/>
    <property type="match status" value="2"/>
</dbReference>
<dbReference type="GO" id="GO:0003924">
    <property type="term" value="F:GTPase activity"/>
    <property type="evidence" value="ECO:0007669"/>
    <property type="project" value="UniProtKB-UniRule"/>
</dbReference>
<keyword evidence="7 9" id="KW-0342">GTP-binding</keyword>
<dbReference type="PROSITE" id="PS00301">
    <property type="entry name" value="G_TR_1"/>
    <property type="match status" value="1"/>
</dbReference>
<dbReference type="CDD" id="cd03709">
    <property type="entry name" value="lepA_C"/>
    <property type="match status" value="1"/>
</dbReference>
<dbReference type="Gene3D" id="2.40.30.10">
    <property type="entry name" value="Translation factors"/>
    <property type="match status" value="1"/>
</dbReference>
<dbReference type="GO" id="GO:0005743">
    <property type="term" value="C:mitochondrial inner membrane"/>
    <property type="evidence" value="ECO:0007669"/>
    <property type="project" value="UniProtKB-SubCell"/>
</dbReference>
<dbReference type="SUPFAM" id="SSF52540">
    <property type="entry name" value="P-loop containing nucleoside triphosphate hydrolases"/>
    <property type="match status" value="1"/>
</dbReference>
<sequence>MNPNPYGSVELENFSVDRIRNFSIIAHVDHGKSTLADRLLELAQTITKRKDNKQVLDKLRVERERGITVKAQSASMFYEYKGQRYLLNLIDTPGHMDFNFEVSRSLAACQGTLLLVDAAQGIQAQTVANFYLAFGQDIKIIPVINKIDLPAADPDRVASQIEVAFELPAEECLQISAKSNLNVDQILPAIIDTVPPPSGDVNKPFKALLFDSWHDTYVGVVCLMAVIDGHVKKGDKIVSAYSERKYEVTETGIMYPEQTATTSLQAGQVGYFILNMKTLSESHVGDTFFDHKNIGVPMPGFVPAKPMVWAGIFPIDTGDFDKLDQSIAKLTLSDSSVHVQKETSNALGQGWRLGFLGTLHMDVFRQRLEQEYDANIIITAPTVPYKVEYRDGSHKLIRNPTEFPDSDELSWKVRSVQEPMVRSTIIFPKDYLGDIMILCGSRRGVQLEHTYLDENRVLLKYRLPLAEVVTDFYDELKGRSSGFASFDYEEDGYDDADLVKMNIVLNSKPVDALSIILHRSQSEIVGRDWVKRLKSLLSRQLFEIVIQASVGNKIIAREGLSAMRKNVTAKCYGGDVSRKMKLLNKQKEGKKRMKAIGGVEVSQEAFYDFMTKKNYIALRKMPANGPRPFQRLHRFLKGYTPWQIIIGALTTVYAAHHADLLLGLTPAEEEKKMFSRRYTRGYTRGVWILSALDAGFFTSQNIRPKVLRDTMSAIFSVYYLFFPRRALEKNYMMIQNITPMHMRRSWEKMLHPLIRLMTWVNAPRLGIRREIKVQLSKAQGHHSDAVVTLTIFFKGTEKEYARSEAFIYNTPGGGFVAMNPRCHADYLMAWAGQTGMPIVSIDYKKAPENPFPGGLHDCFDVYALIASTKGACIGMKGLVQPRIAIVGDSAGGTMASALMNMLIEEAPELPKPVGLVLIYPCMQVGLDFWISNEDLAVIEEEISRGPIPEDILKARPGRGDGMTLNSKAAFMDDSILSTTFMRALMVMYIGGDPTLDHKTDYLVSPIHTPDAILAQYPRTYMITGEKDPLVDDSIIFMAKMRRAKRAAGVDLDSDILRIVSGVSHAFLQMTGIVPEMKDLVRVVGEEIVDILKAPEKPAEWSESSTTSMVNVGKAKSVPNPRSISAYAAQWENTYTRDAVTIYEHRRVAYLDQLGIHDD</sequence>
<dbReference type="Gene3D" id="3.40.50.300">
    <property type="entry name" value="P-loop containing nucleotide triphosphate hydrolases"/>
    <property type="match status" value="1"/>
</dbReference>
<evidence type="ECO:0000313" key="11">
    <source>
        <dbReference type="EMBL" id="KAF9334034.1"/>
    </source>
</evidence>
<dbReference type="Gene3D" id="3.30.70.2570">
    <property type="entry name" value="Elongation factor 4, C-terminal domain"/>
    <property type="match status" value="1"/>
</dbReference>
<dbReference type="EMBL" id="JAAAUY010000170">
    <property type="protein sequence ID" value="KAF9334034.1"/>
    <property type="molecule type" value="Genomic_DNA"/>
</dbReference>
<evidence type="ECO:0000256" key="9">
    <source>
        <dbReference type="HAMAP-Rule" id="MF_03137"/>
    </source>
</evidence>
<evidence type="ECO:0000259" key="10">
    <source>
        <dbReference type="PROSITE" id="PS51722"/>
    </source>
</evidence>
<comment type="similarity">
    <text evidence="9">Belongs to the GTP-binding elongation factor family. LepA subfamily.</text>
</comment>
<comment type="similarity">
    <text evidence="1">Belongs to the TRAFAC class translation factor GTPase superfamily. Classic translation factor GTPase family. LepA subfamily.</text>
</comment>
<dbReference type="Proteomes" id="UP000696485">
    <property type="component" value="Unassembled WGS sequence"/>
</dbReference>
<keyword evidence="5 9" id="KW-0648">Protein biosynthesis</keyword>
<reference evidence="11" key="1">
    <citation type="journal article" date="2020" name="Fungal Divers.">
        <title>Resolving the Mortierellaceae phylogeny through synthesis of multi-gene phylogenetics and phylogenomics.</title>
        <authorList>
            <person name="Vandepol N."/>
            <person name="Liber J."/>
            <person name="Desiro A."/>
            <person name="Na H."/>
            <person name="Kennedy M."/>
            <person name="Barry K."/>
            <person name="Grigoriev I.V."/>
            <person name="Miller A.N."/>
            <person name="O'Donnell K."/>
            <person name="Stajich J.E."/>
            <person name="Bonito G."/>
        </authorList>
    </citation>
    <scope>NUCLEOTIDE SEQUENCE</scope>
    <source>
        <strain evidence="11">NVP1</strain>
    </source>
</reference>
<dbReference type="InterPro" id="IPR009000">
    <property type="entry name" value="Transl_B-barrel_sf"/>
</dbReference>
<dbReference type="PANTHER" id="PTHR43512:SF7">
    <property type="entry name" value="TRANSLATION FACTOR GUF1, MITOCHONDRIAL"/>
    <property type="match status" value="1"/>
</dbReference>
<dbReference type="FunFam" id="3.40.50.300:FF:000078">
    <property type="entry name" value="Elongation factor 4"/>
    <property type="match status" value="1"/>
</dbReference>
<evidence type="ECO:0000256" key="7">
    <source>
        <dbReference type="ARBA" id="ARBA00023134"/>
    </source>
</evidence>
<feature type="binding site" evidence="9">
    <location>
        <begin position="26"/>
        <end position="33"/>
    </location>
    <ligand>
        <name>GTP</name>
        <dbReference type="ChEBI" id="CHEBI:37565"/>
    </ligand>
</feature>
<dbReference type="FunFam" id="3.30.70.240:FF:000007">
    <property type="entry name" value="Translation factor GUF1, mitochondrial"/>
    <property type="match status" value="1"/>
</dbReference>
<dbReference type="InterPro" id="IPR004161">
    <property type="entry name" value="EFTu-like_2"/>
</dbReference>
<evidence type="ECO:0000256" key="3">
    <source>
        <dbReference type="ARBA" id="ARBA00022792"/>
    </source>
</evidence>
<evidence type="ECO:0000313" key="12">
    <source>
        <dbReference type="Proteomes" id="UP000696485"/>
    </source>
</evidence>
<dbReference type="CDD" id="cd01890">
    <property type="entry name" value="LepA"/>
    <property type="match status" value="1"/>
</dbReference>
<dbReference type="InterPro" id="IPR035647">
    <property type="entry name" value="EFG_III/V"/>
</dbReference>
<dbReference type="AlphaFoldDB" id="A0A9P5VNT5"/>
<dbReference type="InterPro" id="IPR031157">
    <property type="entry name" value="G_TR_CS"/>
</dbReference>
<dbReference type="InterPro" id="IPR013094">
    <property type="entry name" value="AB_hydrolase_3"/>
</dbReference>
<dbReference type="FunFam" id="3.30.70.870:FF:000004">
    <property type="entry name" value="Translation factor GUF1, mitochondrial"/>
    <property type="match status" value="1"/>
</dbReference>
<dbReference type="GO" id="GO:0005525">
    <property type="term" value="F:GTP binding"/>
    <property type="evidence" value="ECO:0007669"/>
    <property type="project" value="UniProtKB-UniRule"/>
</dbReference>
<keyword evidence="2 9" id="KW-0547">Nucleotide-binding</keyword>
<dbReference type="PRINTS" id="PR00315">
    <property type="entry name" value="ELONGATNFCT"/>
</dbReference>
<dbReference type="NCBIfam" id="TIGR00231">
    <property type="entry name" value="small_GTP"/>
    <property type="match status" value="1"/>
</dbReference>
<dbReference type="FunFam" id="3.30.70.2570:FF:000001">
    <property type="entry name" value="Translation factor GUF1, mitochondrial"/>
    <property type="match status" value="1"/>
</dbReference>
<dbReference type="CDD" id="cd03699">
    <property type="entry name" value="EF4_II"/>
    <property type="match status" value="1"/>
</dbReference>
<dbReference type="GO" id="GO:0097177">
    <property type="term" value="F:mitochondrial ribosome binding"/>
    <property type="evidence" value="ECO:0007669"/>
    <property type="project" value="TreeGrafter"/>
</dbReference>
<dbReference type="FunFam" id="2.40.30.10:FF:000015">
    <property type="entry name" value="Translation factor GUF1, mitochondrial"/>
    <property type="match status" value="1"/>
</dbReference>
<dbReference type="Pfam" id="PF00679">
    <property type="entry name" value="EFG_C"/>
    <property type="match status" value="1"/>
</dbReference>
<dbReference type="Gene3D" id="3.30.70.240">
    <property type="match status" value="1"/>
</dbReference>
<dbReference type="Gene3D" id="3.40.50.1820">
    <property type="entry name" value="alpha/beta hydrolase"/>
    <property type="match status" value="1"/>
</dbReference>
<dbReference type="InterPro" id="IPR035654">
    <property type="entry name" value="LepA_IV"/>
</dbReference>
<evidence type="ECO:0000256" key="4">
    <source>
        <dbReference type="ARBA" id="ARBA00022801"/>
    </source>
</evidence>
<comment type="catalytic activity">
    <reaction evidence="9">
        <text>GTP + H2O = GDP + phosphate + H(+)</text>
        <dbReference type="Rhea" id="RHEA:19669"/>
        <dbReference type="ChEBI" id="CHEBI:15377"/>
        <dbReference type="ChEBI" id="CHEBI:15378"/>
        <dbReference type="ChEBI" id="CHEBI:37565"/>
        <dbReference type="ChEBI" id="CHEBI:43474"/>
        <dbReference type="ChEBI" id="CHEBI:58189"/>
        <dbReference type="EC" id="3.6.5.n1"/>
    </reaction>
</comment>
<comment type="subcellular location">
    <subcellularLocation>
        <location evidence="9">Mitochondrion inner membrane</location>
        <topology evidence="9">Peripheral membrane protein</topology>
        <orientation evidence="9">Matrix side</orientation>
    </subcellularLocation>
</comment>
<dbReference type="Gene3D" id="3.30.70.870">
    <property type="entry name" value="Elongation Factor G (Translational Gtpase), domain 3"/>
    <property type="match status" value="1"/>
</dbReference>
<keyword evidence="8 9" id="KW-0472">Membrane</keyword>
<dbReference type="InterPro" id="IPR000640">
    <property type="entry name" value="EFG_V-like"/>
</dbReference>
<feature type="domain" description="Tr-type G" evidence="10">
    <location>
        <begin position="17"/>
        <end position="198"/>
    </location>
</feature>
<dbReference type="SUPFAM" id="SSF50447">
    <property type="entry name" value="Translation proteins"/>
    <property type="match status" value="1"/>
</dbReference>
<dbReference type="Pfam" id="PF03144">
    <property type="entry name" value="GTP_EFTU_D2"/>
    <property type="match status" value="1"/>
</dbReference>
<proteinExistence type="inferred from homology"/>
<dbReference type="GO" id="GO:0045727">
    <property type="term" value="P:positive regulation of translation"/>
    <property type="evidence" value="ECO:0007669"/>
    <property type="project" value="UniProtKB-UniRule"/>
</dbReference>
<gene>
    <name evidence="11" type="primary">GUF1</name>
    <name evidence="11" type="ORF">BG006_002825</name>
</gene>
<dbReference type="NCBIfam" id="TIGR01393">
    <property type="entry name" value="lepA"/>
    <property type="match status" value="1"/>
</dbReference>
<evidence type="ECO:0000256" key="1">
    <source>
        <dbReference type="ARBA" id="ARBA00005454"/>
    </source>
</evidence>
<evidence type="ECO:0000256" key="2">
    <source>
        <dbReference type="ARBA" id="ARBA00022741"/>
    </source>
</evidence>
<feature type="binding site" evidence="9">
    <location>
        <begin position="91"/>
        <end position="95"/>
    </location>
    <ligand>
        <name>GTP</name>
        <dbReference type="ChEBI" id="CHEBI:37565"/>
    </ligand>
</feature>
<dbReference type="InterPro" id="IPR000795">
    <property type="entry name" value="T_Tr_GTP-bd_dom"/>
</dbReference>
<keyword evidence="3 9" id="KW-0999">Mitochondrion inner membrane</keyword>
<keyword evidence="4 9" id="KW-0378">Hydrolase</keyword>
<evidence type="ECO:0000256" key="6">
    <source>
        <dbReference type="ARBA" id="ARBA00023128"/>
    </source>
</evidence>
<evidence type="ECO:0000256" key="5">
    <source>
        <dbReference type="ARBA" id="ARBA00022917"/>
    </source>
</evidence>